<organism evidence="1">
    <name type="scientific">uncultured Gemmatimonadaceae bacterium</name>
    <dbReference type="NCBI Taxonomy" id="246130"/>
    <lineage>
        <taxon>Bacteria</taxon>
        <taxon>Pseudomonadati</taxon>
        <taxon>Gemmatimonadota</taxon>
        <taxon>Gemmatimonadia</taxon>
        <taxon>Gemmatimonadales</taxon>
        <taxon>Gemmatimonadaceae</taxon>
        <taxon>environmental samples</taxon>
    </lineage>
</organism>
<reference evidence="1" key="1">
    <citation type="submission" date="2020-02" db="EMBL/GenBank/DDBJ databases">
        <authorList>
            <person name="Meier V. D."/>
        </authorList>
    </citation>
    <scope>NUCLEOTIDE SEQUENCE</scope>
    <source>
        <strain evidence="1">AVDCRST_MAG11</strain>
    </source>
</reference>
<name>A0A6J4KLH3_9BACT</name>
<dbReference type="EMBL" id="CADCTU010000274">
    <property type="protein sequence ID" value="CAA9306687.1"/>
    <property type="molecule type" value="Genomic_DNA"/>
</dbReference>
<evidence type="ECO:0000313" key="1">
    <source>
        <dbReference type="EMBL" id="CAA9306687.1"/>
    </source>
</evidence>
<feature type="non-terminal residue" evidence="1">
    <location>
        <position position="1"/>
    </location>
</feature>
<dbReference type="AlphaFoldDB" id="A0A6J4KLH3"/>
<gene>
    <name evidence="1" type="ORF">AVDCRST_MAG11-1181</name>
</gene>
<proteinExistence type="predicted"/>
<accession>A0A6J4KLH3</accession>
<sequence length="69" mass="7111">TAGVGTTLDRVAARRHADALAPLLARPPHHHAGAAARHVFRLLGCPATVGAAGRDRAADSLLASVCRLR</sequence>
<protein>
    <submittedName>
        <fullName evidence="1">Uncharacterized protein</fullName>
    </submittedName>
</protein>